<organism evidence="9 10">
    <name type="scientific">Agaribacter marinus</name>
    <dbReference type="NCBI Taxonomy" id="1431249"/>
    <lineage>
        <taxon>Bacteria</taxon>
        <taxon>Pseudomonadati</taxon>
        <taxon>Pseudomonadota</taxon>
        <taxon>Gammaproteobacteria</taxon>
        <taxon>Alteromonadales</taxon>
        <taxon>Alteromonadaceae</taxon>
        <taxon>Agaribacter</taxon>
    </lineage>
</organism>
<dbReference type="GO" id="GO:0005524">
    <property type="term" value="F:ATP binding"/>
    <property type="evidence" value="ECO:0007669"/>
    <property type="project" value="UniProtKB-KW"/>
</dbReference>
<keyword evidence="5" id="KW-0012">Acyltransferase</keyword>
<dbReference type="Gene3D" id="3.40.50.300">
    <property type="entry name" value="P-loop containing nucleotide triphosphate hydrolases"/>
    <property type="match status" value="1"/>
</dbReference>
<dbReference type="AlphaFoldDB" id="A0AA37SZ68"/>
<dbReference type="GO" id="GO:0051391">
    <property type="term" value="P:tRNA acetylation"/>
    <property type="evidence" value="ECO:0007669"/>
    <property type="project" value="TreeGrafter"/>
</dbReference>
<gene>
    <name evidence="9" type="ORF">GCM10007852_15540</name>
</gene>
<evidence type="ECO:0000259" key="6">
    <source>
        <dbReference type="Pfam" id="PF05127"/>
    </source>
</evidence>
<dbReference type="InterPro" id="IPR016181">
    <property type="entry name" value="Acyl_CoA_acyltransferase"/>
</dbReference>
<evidence type="ECO:0000256" key="5">
    <source>
        <dbReference type="ARBA" id="ARBA00023315"/>
    </source>
</evidence>
<dbReference type="Gene3D" id="3.40.50.11040">
    <property type="match status" value="1"/>
</dbReference>
<evidence type="ECO:0000313" key="10">
    <source>
        <dbReference type="Proteomes" id="UP001156601"/>
    </source>
</evidence>
<dbReference type="Pfam" id="PF13718">
    <property type="entry name" value="GNAT_acetyltr_2"/>
    <property type="match status" value="1"/>
</dbReference>
<dbReference type="GO" id="GO:1904812">
    <property type="term" value="P:rRNA acetylation involved in maturation of SSU-rRNA"/>
    <property type="evidence" value="ECO:0007669"/>
    <property type="project" value="TreeGrafter"/>
</dbReference>
<dbReference type="Proteomes" id="UP001156601">
    <property type="component" value="Unassembled WGS sequence"/>
</dbReference>
<dbReference type="InterPro" id="IPR032672">
    <property type="entry name" value="TmcA/NAT10/Kre33"/>
</dbReference>
<keyword evidence="1" id="KW-0808">Transferase</keyword>
<evidence type="ECO:0000259" key="8">
    <source>
        <dbReference type="Pfam" id="PF13718"/>
    </source>
</evidence>
<reference evidence="9" key="1">
    <citation type="journal article" date="2014" name="Int. J. Syst. Evol. Microbiol.">
        <title>Complete genome sequence of Corynebacterium casei LMG S-19264T (=DSM 44701T), isolated from a smear-ripened cheese.</title>
        <authorList>
            <consortium name="US DOE Joint Genome Institute (JGI-PGF)"/>
            <person name="Walter F."/>
            <person name="Albersmeier A."/>
            <person name="Kalinowski J."/>
            <person name="Ruckert C."/>
        </authorList>
    </citation>
    <scope>NUCLEOTIDE SEQUENCE</scope>
    <source>
        <strain evidence="9">NBRC 110023</strain>
    </source>
</reference>
<dbReference type="EMBL" id="BSOT01000005">
    <property type="protein sequence ID" value="GLR70646.1"/>
    <property type="molecule type" value="Genomic_DNA"/>
</dbReference>
<dbReference type="SUPFAM" id="SSF52540">
    <property type="entry name" value="P-loop containing nucleoside triphosphate hydrolases"/>
    <property type="match status" value="1"/>
</dbReference>
<dbReference type="Gene3D" id="3.40.630.30">
    <property type="match status" value="1"/>
</dbReference>
<dbReference type="GO" id="GO:0051392">
    <property type="term" value="F:tRNA cytidine N4-acetyltransferase activity"/>
    <property type="evidence" value="ECO:0007669"/>
    <property type="project" value="TreeGrafter"/>
</dbReference>
<accession>A0AA37SZ68</accession>
<dbReference type="InterPro" id="IPR027417">
    <property type="entry name" value="P-loop_NTPase"/>
</dbReference>
<keyword evidence="4" id="KW-0067">ATP-binding</keyword>
<evidence type="ECO:0000256" key="3">
    <source>
        <dbReference type="ARBA" id="ARBA00022741"/>
    </source>
</evidence>
<dbReference type="GO" id="GO:0000049">
    <property type="term" value="F:tRNA binding"/>
    <property type="evidence" value="ECO:0007669"/>
    <property type="project" value="TreeGrafter"/>
</dbReference>
<keyword evidence="3" id="KW-0547">Nucleotide-binding</keyword>
<dbReference type="InterPro" id="IPR013562">
    <property type="entry name" value="TmcA/NAT10_N"/>
</dbReference>
<proteinExistence type="predicted"/>
<dbReference type="Pfam" id="PF05127">
    <property type="entry name" value="NAT10_TcmA_helicase"/>
    <property type="match status" value="1"/>
</dbReference>
<dbReference type="PANTHER" id="PTHR10925:SF5">
    <property type="entry name" value="RNA CYTIDINE ACETYLTRANSFERASE"/>
    <property type="match status" value="1"/>
</dbReference>
<dbReference type="SUPFAM" id="SSF55729">
    <property type="entry name" value="Acyl-CoA N-acyltransferases (Nat)"/>
    <property type="match status" value="1"/>
</dbReference>
<reference evidence="9" key="2">
    <citation type="submission" date="2023-01" db="EMBL/GenBank/DDBJ databases">
        <title>Draft genome sequence of Agaribacter marinus strain NBRC 110023.</title>
        <authorList>
            <person name="Sun Q."/>
            <person name="Mori K."/>
        </authorList>
    </citation>
    <scope>NUCLEOTIDE SEQUENCE</scope>
    <source>
        <strain evidence="9">NBRC 110023</strain>
    </source>
</reference>
<dbReference type="InterPro" id="IPR007807">
    <property type="entry name" value="TcmA/NAT10_helicase"/>
</dbReference>
<dbReference type="PANTHER" id="PTHR10925">
    <property type="entry name" value="N-ACETYLTRANSFERASE 10"/>
    <property type="match status" value="1"/>
</dbReference>
<name>A0AA37SZ68_9ALTE</name>
<evidence type="ECO:0000313" key="9">
    <source>
        <dbReference type="EMBL" id="GLR70646.1"/>
    </source>
</evidence>
<dbReference type="InterPro" id="IPR000182">
    <property type="entry name" value="GNAT_dom"/>
</dbReference>
<dbReference type="RefSeq" id="WP_284216934.1">
    <property type="nucleotide sequence ID" value="NZ_BSOT01000005.1"/>
</dbReference>
<feature type="domain" description="TcmA/NAT10 helicase" evidence="6">
    <location>
        <begin position="221"/>
        <end position="370"/>
    </location>
</feature>
<evidence type="ECO:0000259" key="7">
    <source>
        <dbReference type="Pfam" id="PF08351"/>
    </source>
</evidence>
<comment type="caution">
    <text evidence="9">The sequence shown here is derived from an EMBL/GenBank/DDBJ whole genome shotgun (WGS) entry which is preliminary data.</text>
</comment>
<dbReference type="GO" id="GO:1990883">
    <property type="term" value="F:18S rRNA cytidine N-acetyltransferase activity"/>
    <property type="evidence" value="ECO:0007669"/>
    <property type="project" value="TreeGrafter"/>
</dbReference>
<keyword evidence="10" id="KW-1185">Reference proteome</keyword>
<evidence type="ECO:0000256" key="4">
    <source>
        <dbReference type="ARBA" id="ARBA00022840"/>
    </source>
</evidence>
<feature type="domain" description="N-acetyltransferase" evidence="8">
    <location>
        <begin position="419"/>
        <end position="538"/>
    </location>
</feature>
<protein>
    <submittedName>
        <fullName evidence="9">Uncharacterized protein</fullName>
    </submittedName>
</protein>
<keyword evidence="2" id="KW-0819">tRNA processing</keyword>
<dbReference type="GO" id="GO:0002101">
    <property type="term" value="P:tRNA wobble cytosine modification"/>
    <property type="evidence" value="ECO:0007669"/>
    <property type="project" value="TreeGrafter"/>
</dbReference>
<evidence type="ECO:0000256" key="2">
    <source>
        <dbReference type="ARBA" id="ARBA00022694"/>
    </source>
</evidence>
<evidence type="ECO:0000256" key="1">
    <source>
        <dbReference type="ARBA" id="ARBA00022679"/>
    </source>
</evidence>
<feature type="domain" description="TmcA/NAT10 N-terminal" evidence="7">
    <location>
        <begin position="23"/>
        <end position="157"/>
    </location>
</feature>
<dbReference type="Pfam" id="PF08351">
    <property type="entry name" value="TmcA_N"/>
    <property type="match status" value="1"/>
</dbReference>
<sequence>MFRANIDLIQAFRQWLNNRKGPDYHRNMVVISANRPTINNLCCELEANSATFLLISERIYIEGKSALPRNINSQLGNECTNVVFDARHDFSASSLYAASGLVKKSGNFILLTPLITRWPAQSAKYDKQMSYGQRNANSLFVVKLIQVLQASHAISWLSPGKIELSPPQRVMRTVKPNDEKRSTCASSQADNDSLTLSVDQHTIYKNILDTLQTGLHTKHIVLGKRGRGKSTLLAHIAVYARSKNLRVRYTANVQQNCNAIAALLQANNLLNASAAFNSPDQAAFNTDTCNTIDVLLIDEVASIAPDLIKVMLDKYKFVVMAGTYDGYEGTGRGLVQRLIPSIADLKHYELLTPMRWYESDPIEALFTRLFSPGSPNTLHHTSITPDHDFTHNDDPGDSLQIRLLEKETLIKNHRCYKEVVHLLTNAHYQTTPNDIKRILDESSYQLVVASKKIGNTSVIVGLAVCIEEGNFDEQHLSAKIAEGKRRVKGHLFAQNMALYIHCPSLLTFKYLRVQRIAVVDSLRRKGIASILLTFIGKHAGKHGQILCTNFGLTDPLVTFWLKNKFELVKVGQKIDGASGTLSGFFVQKQRANEASYPISSLLLKLNLELAFIKAFKPNLLNRIPQQINTRLASEQFMHEQIDTYLKNRFHRLINGNLQVEQLLPECYYLINFCKLTEYEQDIVTLVSKGISQEDKYKSRKRLMDWIKKTRY</sequence>